<dbReference type="EMBL" id="ACMP01000068">
    <property type="protein sequence ID" value="EEL70766.1"/>
    <property type="molecule type" value="Genomic_DNA"/>
</dbReference>
<reference evidence="2" key="1">
    <citation type="journal article" date="2012" name="Genome Res.">
        <title>Genomic characterization of the Bacillus cereus sensu lato species: Backdrop to the evolution of Bacillus anthracis.</title>
        <authorList>
            <person name="Zwick M.E."/>
            <person name="Joseph S.J."/>
            <person name="Didelot X."/>
            <person name="Chen P.E."/>
            <person name="Bishop-Lilly K.A."/>
            <person name="Stewart A.C."/>
            <person name="Willner K."/>
            <person name="Nolan N."/>
            <person name="Lentz S."/>
            <person name="Thomason M.K."/>
            <person name="Sozhamannan S."/>
            <person name="Mateczun A.J."/>
            <person name="Du L."/>
            <person name="Read T.D."/>
        </authorList>
    </citation>
    <scope>NUCLEOTIDE SEQUENCE [LARGE SCALE GENOMIC DNA]</scope>
    <source>
        <strain evidence="2">AH603</strain>
    </source>
</reference>
<dbReference type="InterPro" id="IPR024534">
    <property type="entry name" value="JetD_C"/>
</dbReference>
<organism evidence="2">
    <name type="scientific">Bacillus mycoides</name>
    <dbReference type="NCBI Taxonomy" id="1405"/>
    <lineage>
        <taxon>Bacteria</taxon>
        <taxon>Bacillati</taxon>
        <taxon>Bacillota</taxon>
        <taxon>Bacilli</taxon>
        <taxon>Bacillales</taxon>
        <taxon>Bacillaceae</taxon>
        <taxon>Bacillus</taxon>
        <taxon>Bacillus cereus group</taxon>
    </lineage>
</organism>
<dbReference type="Proteomes" id="UP000001753">
    <property type="component" value="Chromosome"/>
</dbReference>
<protein>
    <submittedName>
        <fullName evidence="2">Hypothetical Cytosolic Protein</fullName>
    </submittedName>
</protein>
<comment type="caution">
    <text evidence="2">The sequence shown here is derived from an EMBL/GenBank/DDBJ whole genome shotgun (WGS) entry which is preliminary data.</text>
</comment>
<dbReference type="Pfam" id="PF09983">
    <property type="entry name" value="JetD_C"/>
    <property type="match status" value="1"/>
</dbReference>
<feature type="domain" description="Wadjet protein JetD C-terminal" evidence="1">
    <location>
        <begin position="211"/>
        <end position="370"/>
    </location>
</feature>
<name>C2XU49_BACMY</name>
<gene>
    <name evidence="2" type="ORF">bcere0026_22200</name>
</gene>
<accession>C2XU49</accession>
<sequence length="376" mass="44850">MIIMSDIKKIINSYITYFREKQGKSKKLLRIERFENDVIMAVGCARRYNELGGYKKFYESIIQLKGEGTLKDLANPRLNGKKPSLHEAYWIVPKYVENTWDKAAMAKVMNYLDLSFYLRKKIYQTEDEWKNILILYEFIKRKDSHKEIKREERSLMLFRSEKFHDDIEAEKYLASSAGSRLMNRLQLKPADLLYKVVHEPFHYWKNEAVPENHLHEVLIVEGLSTFQTLKEVLIQQLPWNFGPIPHYLIWGEGYRISKTLDYLNDIIGDPTQLTIRYTGDIDYEGFNIYFDAKSKYRDLNILLAYPFYSFLSSFSNEFATNILTEQKVNNKNLFLLQDEFKNYKEVFEVINKLWEERRRIAQECINFDTLFKRGSE</sequence>
<dbReference type="AlphaFoldDB" id="C2XU49"/>
<dbReference type="HOGENOM" id="CLU_065541_0_0_9"/>
<evidence type="ECO:0000313" key="2">
    <source>
        <dbReference type="EMBL" id="EEL70766.1"/>
    </source>
</evidence>
<evidence type="ECO:0000259" key="1">
    <source>
        <dbReference type="Pfam" id="PF09983"/>
    </source>
</evidence>
<proteinExistence type="predicted"/>